<dbReference type="AlphaFoldDB" id="A0A3M7RW32"/>
<comment type="caution">
    <text evidence="1">The sequence shown here is derived from an EMBL/GenBank/DDBJ whole genome shotgun (WGS) entry which is preliminary data.</text>
</comment>
<reference evidence="1 2" key="1">
    <citation type="journal article" date="2018" name="Sci. Rep.">
        <title>Genomic signatures of local adaptation to the degree of environmental predictability in rotifers.</title>
        <authorList>
            <person name="Franch-Gras L."/>
            <person name="Hahn C."/>
            <person name="Garcia-Roger E.M."/>
            <person name="Carmona M.J."/>
            <person name="Serra M."/>
            <person name="Gomez A."/>
        </authorList>
    </citation>
    <scope>NUCLEOTIDE SEQUENCE [LARGE SCALE GENOMIC DNA]</scope>
    <source>
        <strain evidence="1">HYR1</strain>
    </source>
</reference>
<organism evidence="1 2">
    <name type="scientific">Brachionus plicatilis</name>
    <name type="common">Marine rotifer</name>
    <name type="synonym">Brachionus muelleri</name>
    <dbReference type="NCBI Taxonomy" id="10195"/>
    <lineage>
        <taxon>Eukaryota</taxon>
        <taxon>Metazoa</taxon>
        <taxon>Spiralia</taxon>
        <taxon>Gnathifera</taxon>
        <taxon>Rotifera</taxon>
        <taxon>Eurotatoria</taxon>
        <taxon>Monogononta</taxon>
        <taxon>Pseudotrocha</taxon>
        <taxon>Ploima</taxon>
        <taxon>Brachionidae</taxon>
        <taxon>Brachionus</taxon>
    </lineage>
</organism>
<protein>
    <submittedName>
        <fullName evidence="1">Uncharacterized protein</fullName>
    </submittedName>
</protein>
<gene>
    <name evidence="1" type="ORF">BpHYR1_031396</name>
</gene>
<accession>A0A3M7RW32</accession>
<evidence type="ECO:0000313" key="1">
    <source>
        <dbReference type="EMBL" id="RNA27568.1"/>
    </source>
</evidence>
<name>A0A3M7RW32_BRAPC</name>
<sequence length="98" mass="11725">MSIYHCMFFHLHPIHSLSHRNIEVCHLENYTVDYNRISNIYYQKSLIGTTLNTIIGDRGYEIKNINSKPIIFNKIRKNNFFLKQLLDMLCQMSLFIEL</sequence>
<evidence type="ECO:0000313" key="2">
    <source>
        <dbReference type="Proteomes" id="UP000276133"/>
    </source>
</evidence>
<keyword evidence="2" id="KW-1185">Reference proteome</keyword>
<dbReference type="EMBL" id="REGN01002530">
    <property type="protein sequence ID" value="RNA27568.1"/>
    <property type="molecule type" value="Genomic_DNA"/>
</dbReference>
<dbReference type="Proteomes" id="UP000276133">
    <property type="component" value="Unassembled WGS sequence"/>
</dbReference>
<proteinExistence type="predicted"/>